<keyword evidence="5" id="KW-0378">Hydrolase</keyword>
<feature type="domain" description="Cobalamin synthesis G N-terminal" evidence="3">
    <location>
        <begin position="48"/>
        <end position="128"/>
    </location>
</feature>
<dbReference type="InterPro" id="IPR021745">
    <property type="entry name" value="CbiG_mid"/>
</dbReference>
<proteinExistence type="predicted"/>
<dbReference type="Pfam" id="PF11760">
    <property type="entry name" value="CbiG_N"/>
    <property type="match status" value="1"/>
</dbReference>
<dbReference type="InterPro" id="IPR036518">
    <property type="entry name" value="CobE/GbiG_C_sf"/>
</dbReference>
<dbReference type="EC" id="3.7.1.12" evidence="5"/>
<feature type="domain" description="Cobalamin biosynthesis central region" evidence="4">
    <location>
        <begin position="134"/>
        <end position="207"/>
    </location>
</feature>
<dbReference type="Gene3D" id="3.30.420.180">
    <property type="entry name" value="CobE/GbiG C-terminal domain"/>
    <property type="match status" value="1"/>
</dbReference>
<evidence type="ECO:0000259" key="3">
    <source>
        <dbReference type="Pfam" id="PF11760"/>
    </source>
</evidence>
<evidence type="ECO:0000313" key="5">
    <source>
        <dbReference type="EMBL" id="MBB6063403.1"/>
    </source>
</evidence>
<dbReference type="SUPFAM" id="SSF159672">
    <property type="entry name" value="CbiG N-terminal domain-like"/>
    <property type="match status" value="1"/>
</dbReference>
<gene>
    <name evidence="5" type="ORF">HNP65_001874</name>
</gene>
<dbReference type="NCBIfam" id="NF004466">
    <property type="entry name" value="PRK05788.1-4"/>
    <property type="match status" value="1"/>
</dbReference>
<dbReference type="SUPFAM" id="SSF159664">
    <property type="entry name" value="CobE/GbiG C-terminal domain-like"/>
    <property type="match status" value="1"/>
</dbReference>
<dbReference type="PANTHER" id="PTHR37477:SF1">
    <property type="entry name" value="COBALT-PRECORRIN-5A HYDROLASE"/>
    <property type="match status" value="1"/>
</dbReference>
<evidence type="ECO:0000256" key="1">
    <source>
        <dbReference type="SAM" id="Phobius"/>
    </source>
</evidence>
<dbReference type="InterPro" id="IPR038029">
    <property type="entry name" value="GbiG_N_sf"/>
</dbReference>
<feature type="transmembrane region" description="Helical" evidence="1">
    <location>
        <begin position="55"/>
        <end position="73"/>
    </location>
</feature>
<dbReference type="AlphaFoldDB" id="A0A841GTB7"/>
<name>A0A841GTB7_9BACT</name>
<keyword evidence="1" id="KW-0472">Membrane</keyword>
<comment type="caution">
    <text evidence="5">The sequence shown here is derived from an EMBL/GenBank/DDBJ whole genome shotgun (WGS) entry which is preliminary data.</text>
</comment>
<keyword evidence="6" id="KW-1185">Reference proteome</keyword>
<dbReference type="InterPro" id="IPR052553">
    <property type="entry name" value="CbiG_hydrolase"/>
</dbReference>
<protein>
    <submittedName>
        <fullName evidence="5">Cobalt-precorrin 5A hydrolase</fullName>
        <ecNumber evidence="5">3.7.1.12</ecNumber>
    </submittedName>
</protein>
<dbReference type="InterPro" id="IPR021744">
    <property type="entry name" value="CbiG_N"/>
</dbReference>
<dbReference type="PANTHER" id="PTHR37477">
    <property type="entry name" value="COBALT-PRECORRIN-5A HYDROLASE"/>
    <property type="match status" value="1"/>
</dbReference>
<evidence type="ECO:0000259" key="2">
    <source>
        <dbReference type="Pfam" id="PF01890"/>
    </source>
</evidence>
<dbReference type="InterPro" id="IPR002750">
    <property type="entry name" value="CobE/GbiG_C"/>
</dbReference>
<dbReference type="Proteomes" id="UP000555828">
    <property type="component" value="Unassembled WGS sequence"/>
</dbReference>
<dbReference type="Pfam" id="PF01890">
    <property type="entry name" value="CbiG_C"/>
    <property type="match status" value="1"/>
</dbReference>
<dbReference type="EMBL" id="JACHEX010000007">
    <property type="protein sequence ID" value="MBB6063403.1"/>
    <property type="molecule type" value="Genomic_DNA"/>
</dbReference>
<organism evidence="5 6">
    <name type="scientific">Thermosipho japonicus</name>
    <dbReference type="NCBI Taxonomy" id="90323"/>
    <lineage>
        <taxon>Bacteria</taxon>
        <taxon>Thermotogati</taxon>
        <taxon>Thermotogota</taxon>
        <taxon>Thermotogae</taxon>
        <taxon>Thermotogales</taxon>
        <taxon>Fervidobacteriaceae</taxon>
        <taxon>Thermosipho</taxon>
    </lineage>
</organism>
<dbReference type="RefSeq" id="WP_184619975.1">
    <property type="nucleotide sequence ID" value="NZ_JACHEX010000007.1"/>
</dbReference>
<dbReference type="Gene3D" id="3.40.50.11220">
    <property type="match status" value="1"/>
</dbReference>
<sequence>MKIAVLSMTKNGSIIAKKLFNSIECDVYVKEDFKFNGAKILNFPLKRFVKKIFNMYDAFVFIMATGIVVRVIADCLKDKFEDPAVVVIDEKGTFVISLLSGHVGGANELAKKLSKILNALPVITTASDVNGIESIDMIAKRYGFEIERREDLSKVSAAIVNSEPVDFIVDPELDIEIESKSYNDSTAQVYITNKVVFSKKPHVILRPKNLVLGIGCKKNIEFKKLLQFVENSLVFSNLSKNSVRAIATVELKKKEKALLMLSEYLSVPLKIYSVEDIKKVESLFEGSEFVKKVVGVGAVAKPVGYLESNMGKELFYSKKDGMVLSIYQDR</sequence>
<evidence type="ECO:0000259" key="4">
    <source>
        <dbReference type="Pfam" id="PF11761"/>
    </source>
</evidence>
<feature type="domain" description="CobE/GbiG C-terminal" evidence="2">
    <location>
        <begin position="210"/>
        <end position="321"/>
    </location>
</feature>
<dbReference type="Pfam" id="PF11761">
    <property type="entry name" value="CbiG_mid"/>
    <property type="match status" value="1"/>
</dbReference>
<accession>A0A841GTB7</accession>
<dbReference type="GO" id="GO:0043779">
    <property type="term" value="F:cobalt-precorrin-5A acetaldehyde-lyase activity"/>
    <property type="evidence" value="ECO:0007669"/>
    <property type="project" value="UniProtKB-EC"/>
</dbReference>
<evidence type="ECO:0000313" key="6">
    <source>
        <dbReference type="Proteomes" id="UP000555828"/>
    </source>
</evidence>
<dbReference type="GO" id="GO:0009236">
    <property type="term" value="P:cobalamin biosynthetic process"/>
    <property type="evidence" value="ECO:0007669"/>
    <property type="project" value="InterPro"/>
</dbReference>
<keyword evidence="1" id="KW-0812">Transmembrane</keyword>
<keyword evidence="1" id="KW-1133">Transmembrane helix</keyword>
<reference evidence="5 6" key="1">
    <citation type="submission" date="2020-08" db="EMBL/GenBank/DDBJ databases">
        <title>Genomic Encyclopedia of Type Strains, Phase IV (KMG-IV): sequencing the most valuable type-strain genomes for metagenomic binning, comparative biology and taxonomic classification.</title>
        <authorList>
            <person name="Goeker M."/>
        </authorList>
    </citation>
    <scope>NUCLEOTIDE SEQUENCE [LARGE SCALE GENOMIC DNA]</scope>
    <source>
        <strain evidence="5 6">DSM 13481</strain>
    </source>
</reference>